<organism evidence="2 3">
    <name type="scientific">Theileria equi strain WA</name>
    <dbReference type="NCBI Taxonomy" id="1537102"/>
    <lineage>
        <taxon>Eukaryota</taxon>
        <taxon>Sar</taxon>
        <taxon>Alveolata</taxon>
        <taxon>Apicomplexa</taxon>
        <taxon>Aconoidasida</taxon>
        <taxon>Piroplasmida</taxon>
        <taxon>Theileriidae</taxon>
        <taxon>Theileria</taxon>
    </lineage>
</organism>
<dbReference type="InterPro" id="IPR007480">
    <property type="entry name" value="DUF529"/>
</dbReference>
<evidence type="ECO:0000313" key="3">
    <source>
        <dbReference type="Proteomes" id="UP000031512"/>
    </source>
</evidence>
<dbReference type="AlphaFoldDB" id="L1LE29"/>
<feature type="signal peptide" evidence="1">
    <location>
        <begin position="1"/>
        <end position="21"/>
    </location>
</feature>
<evidence type="ECO:0000313" key="2">
    <source>
        <dbReference type="EMBL" id="EKX73505.1"/>
    </source>
</evidence>
<dbReference type="GeneID" id="15807909"/>
<keyword evidence="3" id="KW-1185">Reference proteome</keyword>
<dbReference type="EMBL" id="ACOU01000002">
    <property type="protein sequence ID" value="EKX73505.1"/>
    <property type="molecule type" value="Genomic_DNA"/>
</dbReference>
<sequence>MKILSLLYMAFLVGLCKFVDSRESDGLISTCNEDISGCQSSLSFSLDLAELDETRVTIQEYVEKGVKRVSLTPKENVLVSSVVDAGATLWEPKEDKECKFLTLVSKDDLTLLAIDVVKCGNFEFICFEKEPNGKWSEVTREAFEGKVNKIL</sequence>
<name>L1LE29_THEEQ</name>
<feature type="chain" id="PRO_5003953153" evidence="1">
    <location>
        <begin position="22"/>
        <end position="151"/>
    </location>
</feature>
<dbReference type="Proteomes" id="UP000031512">
    <property type="component" value="Unassembled WGS sequence"/>
</dbReference>
<gene>
    <name evidence="2" type="ORF">BEWA_035410</name>
</gene>
<evidence type="ECO:0000256" key="1">
    <source>
        <dbReference type="SAM" id="SignalP"/>
    </source>
</evidence>
<accession>L1LE29</accession>
<dbReference type="VEuPathDB" id="PiroplasmaDB:BEWA_035410"/>
<comment type="caution">
    <text evidence="2">The sequence shown here is derived from an EMBL/GenBank/DDBJ whole genome shotgun (WGS) entry which is preliminary data.</text>
</comment>
<dbReference type="Pfam" id="PF04385">
    <property type="entry name" value="FAINT"/>
    <property type="match status" value="1"/>
</dbReference>
<reference evidence="2 3" key="1">
    <citation type="journal article" date="2012" name="BMC Genomics">
        <title>Comparative genomic analysis and phylogenetic position of Theileria equi.</title>
        <authorList>
            <person name="Kappmeyer L.S."/>
            <person name="Thiagarajan M."/>
            <person name="Herndon D.R."/>
            <person name="Ramsay J.D."/>
            <person name="Caler E."/>
            <person name="Djikeng A."/>
            <person name="Gillespie J.J."/>
            <person name="Lau A.O."/>
            <person name="Roalson E.H."/>
            <person name="Silva J.C."/>
            <person name="Silva M.G."/>
            <person name="Suarez C.E."/>
            <person name="Ueti M.W."/>
            <person name="Nene V.M."/>
            <person name="Mealey R.H."/>
            <person name="Knowles D.P."/>
            <person name="Brayton K.A."/>
        </authorList>
    </citation>
    <scope>NUCLEOTIDE SEQUENCE [LARGE SCALE GENOMIC DNA]</scope>
    <source>
        <strain evidence="2 3">WA</strain>
    </source>
</reference>
<protein>
    <submittedName>
        <fullName evidence="2">Signal peptide containing protein</fullName>
    </submittedName>
</protein>
<dbReference type="RefSeq" id="XP_004832957.1">
    <property type="nucleotide sequence ID" value="XM_004832900.1"/>
</dbReference>
<dbReference type="KEGG" id="beq:BEWA_035410"/>
<keyword evidence="1" id="KW-0732">Signal</keyword>
<proteinExistence type="predicted"/>